<keyword evidence="2" id="KW-0812">Transmembrane</keyword>
<comment type="caution">
    <text evidence="9">The sequence shown here is derived from an EMBL/GenBank/DDBJ whole genome shotgun (WGS) entry which is preliminary data.</text>
</comment>
<name>W4LMJ5_9BACT</name>
<comment type="subcellular location">
    <subcellularLocation>
        <location evidence="1">Golgi apparatus membrane</location>
        <topology evidence="1">Single-pass type II membrane protein</topology>
    </subcellularLocation>
</comment>
<dbReference type="HOGENOM" id="CLU_459072_0_0_7"/>
<dbReference type="Gene3D" id="3.20.20.80">
    <property type="entry name" value="Glycosidases"/>
    <property type="match status" value="2"/>
</dbReference>
<gene>
    <name evidence="9" type="ORF">ETSY2_41220</name>
</gene>
<evidence type="ECO:0000313" key="9">
    <source>
        <dbReference type="EMBL" id="ETW99288.1"/>
    </source>
</evidence>
<keyword evidence="7" id="KW-0472">Membrane</keyword>
<keyword evidence="5" id="KW-1133">Transmembrane helix</keyword>
<sequence>MHRVALILLAWFICTDDDPASNFAAADSPDQVDCTTLKGKVMCGYQGWFNCNGDGMNRGWMHWSRNRKRSSIGPGDITVDLWPGVSELHEILTLANVISPWTPGRYRNQQEVVRHPDHYWKLDARSYWEAKLDYLPVVFPGFSWHNLKQGESHLGEIPRQRGEFLWSQIVAAKRAGAEMLYVAMFDEVDEGTVIFKCTNGPPVGDGVHFLSYEGLPSDHYLKLVGQGGKLLRGEVNDDTAHPPSAGSQSDERISAVDSIRSSAAQPAINDLSAQSRDGDSQPLVLAYYYPWYHAGDWSRHEYAGTPKLGTYGTDSPKVSQQHISWCADHGINGLFVSWWGKDHLTEKHLNLGLLKAANVGRTQFALFYESLGLLDAKDGKRDGVCDFSKPEVLNALIDDFQFLATRYFDHPQYLKLLGRPVVGMYVTRTFRNFTKEHLDQVRKAIDSNVYVIADEVFIGQQASPETARHRPGIFDAHTAYNMFENINVRDDDTALTFQSREAFPIFRTWAKETTFIPTIFPSYKDFRGHKPLPGTPADFATLLDKAKAIASRPNASTPPIILITSFNEWWEGTTIEPAEEYGTEYLNVIQQLNQ</sequence>
<dbReference type="AlphaFoldDB" id="W4LMJ5"/>
<evidence type="ECO:0000256" key="1">
    <source>
        <dbReference type="ARBA" id="ARBA00004323"/>
    </source>
</evidence>
<accession>W4LMJ5</accession>
<evidence type="ECO:0000256" key="7">
    <source>
        <dbReference type="ARBA" id="ARBA00023136"/>
    </source>
</evidence>
<keyword evidence="3" id="KW-0378">Hydrolase</keyword>
<keyword evidence="4" id="KW-0735">Signal-anchor</keyword>
<dbReference type="EMBL" id="AZHX01001856">
    <property type="protein sequence ID" value="ETW99288.1"/>
    <property type="molecule type" value="Genomic_DNA"/>
</dbReference>
<dbReference type="Pfam" id="PF16317">
    <property type="entry name" value="Glyco_hydro_99"/>
    <property type="match status" value="1"/>
</dbReference>
<feature type="region of interest" description="Disordered" evidence="8">
    <location>
        <begin position="233"/>
        <end position="255"/>
    </location>
</feature>
<dbReference type="GO" id="GO:0016798">
    <property type="term" value="F:hydrolase activity, acting on glycosyl bonds"/>
    <property type="evidence" value="ECO:0007669"/>
    <property type="project" value="InterPro"/>
</dbReference>
<dbReference type="InterPro" id="IPR026071">
    <property type="entry name" value="Glyco_Hydrolase_99"/>
</dbReference>
<keyword evidence="6" id="KW-0333">Golgi apparatus</keyword>
<evidence type="ECO:0000313" key="10">
    <source>
        <dbReference type="Proteomes" id="UP000019140"/>
    </source>
</evidence>
<evidence type="ECO:0000256" key="4">
    <source>
        <dbReference type="ARBA" id="ARBA00022968"/>
    </source>
</evidence>
<evidence type="ECO:0000256" key="6">
    <source>
        <dbReference type="ARBA" id="ARBA00023034"/>
    </source>
</evidence>
<evidence type="ECO:0000256" key="2">
    <source>
        <dbReference type="ARBA" id="ARBA00022692"/>
    </source>
</evidence>
<protein>
    <submittedName>
        <fullName evidence="9">Uncharacterized protein</fullName>
    </submittedName>
</protein>
<evidence type="ECO:0000256" key="8">
    <source>
        <dbReference type="SAM" id="MobiDB-lite"/>
    </source>
</evidence>
<evidence type="ECO:0000256" key="5">
    <source>
        <dbReference type="ARBA" id="ARBA00022989"/>
    </source>
</evidence>
<organism evidence="9 10">
    <name type="scientific">Candidatus Entotheonella gemina</name>
    <dbReference type="NCBI Taxonomy" id="1429439"/>
    <lineage>
        <taxon>Bacteria</taxon>
        <taxon>Pseudomonadati</taxon>
        <taxon>Nitrospinota/Tectimicrobiota group</taxon>
        <taxon>Candidatus Tectimicrobiota</taxon>
        <taxon>Candidatus Entotheonellia</taxon>
        <taxon>Candidatus Entotheonellales</taxon>
        <taxon>Candidatus Entotheonellaceae</taxon>
        <taxon>Candidatus Entotheonella</taxon>
    </lineage>
</organism>
<dbReference type="Proteomes" id="UP000019140">
    <property type="component" value="Unassembled WGS sequence"/>
</dbReference>
<dbReference type="PANTHER" id="PTHR41244">
    <property type="entry name" value="RHAMNAN SYNTHESIS F"/>
    <property type="match status" value="1"/>
</dbReference>
<evidence type="ECO:0000256" key="3">
    <source>
        <dbReference type="ARBA" id="ARBA00022801"/>
    </source>
</evidence>
<proteinExistence type="predicted"/>
<dbReference type="PANTHER" id="PTHR41244:SF1">
    <property type="entry name" value="GLYCOSYLTRANSFERASE"/>
    <property type="match status" value="1"/>
</dbReference>
<keyword evidence="10" id="KW-1185">Reference proteome</keyword>
<dbReference type="InterPro" id="IPR032719">
    <property type="entry name" value="WbsX"/>
</dbReference>
<reference evidence="9 10" key="1">
    <citation type="journal article" date="2014" name="Nature">
        <title>An environmental bacterial taxon with a large and distinct metabolic repertoire.</title>
        <authorList>
            <person name="Wilson M.C."/>
            <person name="Mori T."/>
            <person name="Ruckert C."/>
            <person name="Uria A.R."/>
            <person name="Helf M.J."/>
            <person name="Takada K."/>
            <person name="Gernert C."/>
            <person name="Steffens U.A."/>
            <person name="Heycke N."/>
            <person name="Schmitt S."/>
            <person name="Rinke C."/>
            <person name="Helfrich E.J."/>
            <person name="Brachmann A.O."/>
            <person name="Gurgui C."/>
            <person name="Wakimoto T."/>
            <person name="Kracht M."/>
            <person name="Crusemann M."/>
            <person name="Hentschel U."/>
            <person name="Abe I."/>
            <person name="Matsunaga S."/>
            <person name="Kalinowski J."/>
            <person name="Takeyama H."/>
            <person name="Piel J."/>
        </authorList>
    </citation>
    <scope>NUCLEOTIDE SEQUENCE [LARGE SCALE GENOMIC DNA]</scope>
    <source>
        <strain evidence="10">TSY2</strain>
    </source>
</reference>